<dbReference type="SUPFAM" id="SSF56176">
    <property type="entry name" value="FAD-binding/transporter-associated domain-like"/>
    <property type="match status" value="1"/>
</dbReference>
<evidence type="ECO:0000256" key="11">
    <source>
        <dbReference type="SAM" id="SignalP"/>
    </source>
</evidence>
<keyword evidence="8" id="KW-0274">FAD</keyword>
<dbReference type="InterPro" id="IPR016167">
    <property type="entry name" value="FAD-bd_PCMH_sub1"/>
</dbReference>
<dbReference type="InterPro" id="IPR016166">
    <property type="entry name" value="FAD-bd_PCMH"/>
</dbReference>
<dbReference type="InterPro" id="IPR006094">
    <property type="entry name" value="Oxid_FAD_bind_N"/>
</dbReference>
<evidence type="ECO:0000256" key="5">
    <source>
        <dbReference type="ARBA" id="ARBA00022630"/>
    </source>
</evidence>
<accession>A0ABQ7LVE8</accession>
<keyword evidence="4" id="KW-0134">Cell wall</keyword>
<evidence type="ECO:0000256" key="2">
    <source>
        <dbReference type="ARBA" id="ARBA00004191"/>
    </source>
</evidence>
<evidence type="ECO:0000256" key="8">
    <source>
        <dbReference type="ARBA" id="ARBA00022827"/>
    </source>
</evidence>
<evidence type="ECO:0000313" key="13">
    <source>
        <dbReference type="EMBL" id="KAG5390525.1"/>
    </source>
</evidence>
<feature type="domain" description="FAD-binding PCMH-type" evidence="12">
    <location>
        <begin position="73"/>
        <end position="267"/>
    </location>
</feature>
<name>A0ABQ7LVE8_BRACM</name>
<dbReference type="Gene3D" id="3.30.43.10">
    <property type="entry name" value="Uridine Diphospho-n-acetylenolpyruvylglucosamine Reductase, domain 2"/>
    <property type="match status" value="1"/>
</dbReference>
<feature type="chain" id="PRO_5046770944" description="FAD-binding PCMH-type domain-containing protein" evidence="11">
    <location>
        <begin position="20"/>
        <end position="435"/>
    </location>
</feature>
<keyword evidence="14" id="KW-1185">Reference proteome</keyword>
<comment type="caution">
    <text evidence="13">The sequence shown here is derived from an EMBL/GenBank/DDBJ whole genome shotgun (WGS) entry which is preliminary data.</text>
</comment>
<keyword evidence="5" id="KW-0285">Flavoprotein</keyword>
<keyword evidence="10" id="KW-0325">Glycoprotein</keyword>
<reference evidence="13 14" key="1">
    <citation type="submission" date="2021-03" db="EMBL/GenBank/DDBJ databases">
        <authorList>
            <person name="King G.J."/>
            <person name="Bancroft I."/>
            <person name="Baten A."/>
            <person name="Bloomfield J."/>
            <person name="Borpatragohain P."/>
            <person name="He Z."/>
            <person name="Irish N."/>
            <person name="Irwin J."/>
            <person name="Liu K."/>
            <person name="Mauleon R.P."/>
            <person name="Moore J."/>
            <person name="Morris R."/>
            <person name="Ostergaard L."/>
            <person name="Wang B."/>
            <person name="Wells R."/>
        </authorList>
    </citation>
    <scope>NUCLEOTIDE SEQUENCE [LARGE SCALE GENOMIC DNA]</scope>
    <source>
        <strain evidence="13">R-o-18</strain>
        <tissue evidence="13">Leaf</tissue>
    </source>
</reference>
<feature type="signal peptide" evidence="11">
    <location>
        <begin position="1"/>
        <end position="19"/>
    </location>
</feature>
<evidence type="ECO:0000259" key="12">
    <source>
        <dbReference type="PROSITE" id="PS51387"/>
    </source>
</evidence>
<dbReference type="EMBL" id="JADBGQ010000007">
    <property type="protein sequence ID" value="KAG5390525.1"/>
    <property type="molecule type" value="Genomic_DNA"/>
</dbReference>
<dbReference type="PROSITE" id="PS51387">
    <property type="entry name" value="FAD_PCMH"/>
    <property type="match status" value="1"/>
</dbReference>
<comment type="cofactor">
    <cofactor evidence="1">
        <name>FAD</name>
        <dbReference type="ChEBI" id="CHEBI:57692"/>
    </cofactor>
</comment>
<comment type="subcellular location">
    <subcellularLocation>
        <location evidence="2">Secreted</location>
        <location evidence="2">Cell wall</location>
    </subcellularLocation>
</comment>
<dbReference type="InterPro" id="IPR012951">
    <property type="entry name" value="BBE"/>
</dbReference>
<evidence type="ECO:0000256" key="6">
    <source>
        <dbReference type="ARBA" id="ARBA00022729"/>
    </source>
</evidence>
<organism evidence="13 14">
    <name type="scientific">Brassica rapa subsp. trilocularis</name>
    <dbReference type="NCBI Taxonomy" id="1813537"/>
    <lineage>
        <taxon>Eukaryota</taxon>
        <taxon>Viridiplantae</taxon>
        <taxon>Streptophyta</taxon>
        <taxon>Embryophyta</taxon>
        <taxon>Tracheophyta</taxon>
        <taxon>Spermatophyta</taxon>
        <taxon>Magnoliopsida</taxon>
        <taxon>eudicotyledons</taxon>
        <taxon>Gunneridae</taxon>
        <taxon>Pentapetalae</taxon>
        <taxon>rosids</taxon>
        <taxon>malvids</taxon>
        <taxon>Brassicales</taxon>
        <taxon>Brassicaceae</taxon>
        <taxon>Brassiceae</taxon>
        <taxon>Brassica</taxon>
    </lineage>
</organism>
<sequence>MKEALSVLCLVLLVSVSEAAVTKPGIGEFLGCLRSWPSPESPITDDIFTADNTTTFLSSYLAYTKNTRFASPNYQTLMAIVTAKSLSHIQATVVCAKSNGVQIRIRSGGHDYEGLSYISSVPFVILDLFNLRSITVDVPSKQAWVEAGATLGELYTKISDASETVNKTLEQGGIDVLYKWQLVSSKLLDGLFLRALSQVVNRTIVVEFYAQFLGRADELVAIMNQSLPELGLKRQDCLEMSWLNTTLFWEDLPVGTPTSVLLDRPSKPEKFFKSKSDYVKKPIPKEGIKKLWEALLEFNNNNIVYMQWNPYGGVMDTVPAAATPFPHRKGNLFEVQYYTSWLDANATMGSLDMMKKLYEVAEPYVSSNPREAFLNYRDIDIGSNPSNETNVDEAEIYGSKYFVGNLKRLMEVKAKYDPENFFKNEQSIPPARVKQ</sequence>
<gene>
    <name evidence="13" type="primary">A08g509860.1_BraROA</name>
    <name evidence="13" type="ORF">IGI04_032066</name>
</gene>
<keyword evidence="7" id="KW-0547">Nucleotide-binding</keyword>
<protein>
    <recommendedName>
        <fullName evidence="12">FAD-binding PCMH-type domain-containing protein</fullName>
    </recommendedName>
</protein>
<evidence type="ECO:0000313" key="14">
    <source>
        <dbReference type="Proteomes" id="UP000823674"/>
    </source>
</evidence>
<dbReference type="Pfam" id="PF01565">
    <property type="entry name" value="FAD_binding_4"/>
    <property type="match status" value="1"/>
</dbReference>
<evidence type="ECO:0000256" key="3">
    <source>
        <dbReference type="ARBA" id="ARBA00005466"/>
    </source>
</evidence>
<dbReference type="Gene3D" id="3.40.462.20">
    <property type="match status" value="1"/>
</dbReference>
<dbReference type="Proteomes" id="UP000823674">
    <property type="component" value="Chromosome A08"/>
</dbReference>
<keyword evidence="6 11" id="KW-0732">Signal</keyword>
<evidence type="ECO:0000256" key="9">
    <source>
        <dbReference type="ARBA" id="ARBA00023002"/>
    </source>
</evidence>
<dbReference type="InterPro" id="IPR036318">
    <property type="entry name" value="FAD-bd_PCMH-like_sf"/>
</dbReference>
<keyword evidence="9" id="KW-0560">Oxidoreductase</keyword>
<keyword evidence="4" id="KW-0964">Secreted</keyword>
<comment type="similarity">
    <text evidence="3">Belongs to the oxygen-dependent FAD-linked oxidoreductase family.</text>
</comment>
<evidence type="ECO:0000256" key="10">
    <source>
        <dbReference type="ARBA" id="ARBA00023180"/>
    </source>
</evidence>
<proteinExistence type="inferred from homology"/>
<evidence type="ECO:0000256" key="7">
    <source>
        <dbReference type="ARBA" id="ARBA00022741"/>
    </source>
</evidence>
<evidence type="ECO:0000256" key="1">
    <source>
        <dbReference type="ARBA" id="ARBA00001974"/>
    </source>
</evidence>
<dbReference type="PANTHER" id="PTHR32448">
    <property type="entry name" value="OS08G0158400 PROTEIN"/>
    <property type="match status" value="1"/>
</dbReference>
<evidence type="ECO:0000256" key="4">
    <source>
        <dbReference type="ARBA" id="ARBA00022512"/>
    </source>
</evidence>
<dbReference type="Pfam" id="PF08031">
    <property type="entry name" value="BBE"/>
    <property type="match status" value="1"/>
</dbReference>